<organism evidence="1 2">
    <name type="scientific">Mytilus galloprovincialis</name>
    <name type="common">Mediterranean mussel</name>
    <dbReference type="NCBI Taxonomy" id="29158"/>
    <lineage>
        <taxon>Eukaryota</taxon>
        <taxon>Metazoa</taxon>
        <taxon>Spiralia</taxon>
        <taxon>Lophotrochozoa</taxon>
        <taxon>Mollusca</taxon>
        <taxon>Bivalvia</taxon>
        <taxon>Autobranchia</taxon>
        <taxon>Pteriomorphia</taxon>
        <taxon>Mytilida</taxon>
        <taxon>Mytiloidea</taxon>
        <taxon>Mytilidae</taxon>
        <taxon>Mytilinae</taxon>
        <taxon>Mytilus</taxon>
    </lineage>
</organism>
<evidence type="ECO:0000313" key="2">
    <source>
        <dbReference type="Proteomes" id="UP000596742"/>
    </source>
</evidence>
<accession>A0A8B6G268</accession>
<sequence>MTVSICWSSGQDCQFVSQIFQNTLLPKHTCDTQTDFAQSGFSYTSWLTTTGYTDATPLTGDALDDLEEVLDIVKFYEPTGYTVVNVSSKGWNNECALGMVELPDISPAANCTLQPHCTAVDCSIFSPRLGRSFHAAVDIDPCHARMMVQIEKMNFNVGLLEKQYGDLWQVWYRGVVRIDFTINNLPSENMYLVNMNLSVCFESSGGACEVGPVNIFVNTLLHKKTCDFSSDFVVTGFSLEAMRQTYHLVGVTTLPRYFVQQVLNTASVSQYLLEQSCNRLTSPFGTTYDGWMKGCTTQSLTLEYIKPTETTCYTLPDCTGFQCCVDASVIGRSFLYKISVDACKYKLTVAIEGLEYEQNLLTYKFGTQDKFYINGVFKMDYQIEELPIDGSYLLSVTLSVCLEANADCTVQRVVASSLKIDKPECTSTGQFAIPGFSLLDWKANKGLSSSNSLPEYAASLLMSDLKIAKYMKEPQCTIASPGWQSGGCPLNVDKPMLHDNVTCQVTSSCTGVKCCVYTEELNRNIDVHLLLNPCDQSLSLTIDYLEYNRSLFDFSFGSLQQFYMENVVRVDYVIYDLTNDYQYLVDMNISICYESSAPCELESMIFHSSVLHKKPCQWKTGFRDPNFSESGWRNDMNITSNAQLFPVDTARLTEALYVGPYQADTPCQGYNSPYTGAINGWKDECSASNLENLPSDMMKCYIPPTCSFVRCCHEVDLLGTTMETELEIDSCNFELSVRIEKLEFKVPFHDYQWGVLQSMDLFGLLTMDFVIENLYESRQFLVSMNLTLSYESAGPVKAANILMDKALLSKKQCDWSSDFHISGFSLYTYLINRNHGPSDPLTPNLLLQFMEDTNLAPFMQDEMCNRTGALYNNGSWTQDCAANLTLPTLSDKVSGHITTMCTGVQGCIENDFIQRSIEFSLLLDPCSNRLSISIERARYNRTLNDFEFGEDHYYNLQGIVRLKYNIEDLHTEHYYLLNVVAYFCYETSGIICTLENTFTIFENTKLPKRVCSYDQGFKTSGFSKTQWYADNGIPDGQVLPDWAASSFLDDLHIAAYLQTDQCVQTSQQYTNGWNLGCTKTVSLPNITDSTKCHLTSACTAVECCTEIDFLSRSFRTYLHIDPCKQVLYLGIERFSRNVSLIDYMEGTKKQFSLVGSVMIDYIIEDIPGESMYLVSMNISYCYEDGQPCYMVTTMFDNTRLPKDLCEWKTDYHIPNFSFETWQGDQGLTIGDPLPIWAEYLLYEQTGLSPYLQDSQSQCSRSSAKFNSSIAGGWIDECSMNTTIQDLSSSYTDITCHVTSSCTEVECCVDSVKLQRPFHVVVKLDPCDFVINVGIENFQYKLAMADYTFGEQRNFSLGGIVKTQFTVYDIESENAYLIDMNVAVCTESALACEQDYVIAQNVLLPKKQCTWDAGFVHQNLSLTQFKADNKISGNLKSYDASRFLDEAFVSFYLLATPCDRSSNLYSSGTNGWTTACSIVPTSSLPALTNTVSCNIDNTCEKFTCCFEETELGRSIEASVQIDACKGELIVTLERMTRTISLVGYVWGTEEMYKLNGVYGLRFTVNNLVTSNKYLVNMDLMACYEANGACTLQETILTDFELLKQVCDRATGFINPLFSYSSWLSSVGLPANTSPLPEWASLQLVEDLDVNNYFSLDDKCYNVMTPFMTATATNGFNNECGSSIAHNTFTPADTIVCSVPTDCNGVRCCVDVPKLNSSLEYKMIVDTCGNRLRLKVDKLETDISLHAYDFGSSGKFSLYGLAEINYLVSNLLLSNQYEITMSIKFCLNADTSLACDQEYTIFNKTVFDKESCDFNTDFKDAGFSLSTWLADKSLGLTNMSIVDADDLTQLLQIDDFMEYSNICNFTGSPYVGAVDGWNNDGWNNGLYYKLDRGSEVVKYILYSNICNFTGSPYVGAVDGWNNGLYYKLDRESEVVKYILCSNIFNFTGSPYVGAVDGWNNACMDYSVSIINSPNFNSSYGLSVVYHSPNLQQLVWIQCKLCNSPTFTAYGLRKNSKDYSVTDIDDSDEKTGGKSSLKALGSGMPTTVGVSGEVFSGTFAVQGGLSEVGAKLLGEKLANMTVGDIETLMTSKR</sequence>
<proteinExistence type="predicted"/>
<dbReference type="OrthoDB" id="6109072at2759"/>
<name>A0A8B6G268_MYTGA</name>
<dbReference type="Proteomes" id="UP000596742">
    <property type="component" value="Unassembled WGS sequence"/>
</dbReference>
<dbReference type="EMBL" id="UYJE01007762">
    <property type="protein sequence ID" value="VDI57616.1"/>
    <property type="molecule type" value="Genomic_DNA"/>
</dbReference>
<protein>
    <submittedName>
        <fullName evidence="1">Uncharacterized protein</fullName>
    </submittedName>
</protein>
<comment type="caution">
    <text evidence="1">The sequence shown here is derived from an EMBL/GenBank/DDBJ whole genome shotgun (WGS) entry which is preliminary data.</text>
</comment>
<keyword evidence="2" id="KW-1185">Reference proteome</keyword>
<reference evidence="1" key="1">
    <citation type="submission" date="2018-11" db="EMBL/GenBank/DDBJ databases">
        <authorList>
            <person name="Alioto T."/>
            <person name="Alioto T."/>
        </authorList>
    </citation>
    <scope>NUCLEOTIDE SEQUENCE</scope>
</reference>
<evidence type="ECO:0000313" key="1">
    <source>
        <dbReference type="EMBL" id="VDI57616.1"/>
    </source>
</evidence>
<gene>
    <name evidence="1" type="ORF">MGAL_10B039244</name>
</gene>